<proteinExistence type="predicted"/>
<dbReference type="PIRSF" id="PIRSF029394">
    <property type="entry name" value="UCP029394"/>
    <property type="match status" value="1"/>
</dbReference>
<keyword evidence="2" id="KW-1185">Reference proteome</keyword>
<dbReference type="InterPro" id="IPR032710">
    <property type="entry name" value="NTF2-like_dom_sf"/>
</dbReference>
<evidence type="ECO:0000313" key="2">
    <source>
        <dbReference type="Proteomes" id="UP001064262"/>
    </source>
</evidence>
<reference evidence="1" key="1">
    <citation type="submission" date="2022-09" db="EMBL/GenBank/DDBJ databases">
        <title>Winslowiella arboricola sp. nov., isolated from bleeding cankers on broadleaf hosts.</title>
        <authorList>
            <person name="Brady C."/>
            <person name="Kaur S."/>
            <person name="Crampton B."/>
            <person name="Maddock D."/>
            <person name="Arnold D."/>
            <person name="Denman S."/>
        </authorList>
    </citation>
    <scope>NUCLEOTIDE SEQUENCE</scope>
    <source>
        <strain evidence="1">BAC 15a-03b</strain>
    </source>
</reference>
<dbReference type="SUPFAM" id="SSF54427">
    <property type="entry name" value="NTF2-like"/>
    <property type="match status" value="1"/>
</dbReference>
<dbReference type="AlphaFoldDB" id="A0A9J6PXA1"/>
<sequence>MNRYFKEVLDAHELIRDWLGNAETSVEVCETLLSRFSPAYTMVTPGGKLLDFTALNSFFRTQHGARAGLNIEIEDMQIVAESERGATLTYKELQQLPGQHAILRFATVVFVTDPEGHVIWRHLHETFLS</sequence>
<dbReference type="InterPro" id="IPR016918">
    <property type="entry name" value="UCP029394"/>
</dbReference>
<dbReference type="EMBL" id="JAODIM010000043">
    <property type="protein sequence ID" value="MCU5780112.1"/>
    <property type="molecule type" value="Genomic_DNA"/>
</dbReference>
<organism evidence="1 2">
    <name type="scientific">Winslowiella arboricola</name>
    <dbReference type="NCBI Taxonomy" id="2978220"/>
    <lineage>
        <taxon>Bacteria</taxon>
        <taxon>Pseudomonadati</taxon>
        <taxon>Pseudomonadota</taxon>
        <taxon>Gammaproteobacteria</taxon>
        <taxon>Enterobacterales</taxon>
        <taxon>Erwiniaceae</taxon>
        <taxon>Winslowiella</taxon>
    </lineage>
</organism>
<comment type="caution">
    <text evidence="1">The sequence shown here is derived from an EMBL/GenBank/DDBJ whole genome shotgun (WGS) entry which is preliminary data.</text>
</comment>
<evidence type="ECO:0000313" key="1">
    <source>
        <dbReference type="EMBL" id="MCU5780112.1"/>
    </source>
</evidence>
<protein>
    <submittedName>
        <fullName evidence="1">DUF4440 domain-containing protein</fullName>
    </submittedName>
</protein>
<dbReference type="RefSeq" id="WP_267144009.1">
    <property type="nucleotide sequence ID" value="NZ_JAODIL010000080.1"/>
</dbReference>
<dbReference type="Proteomes" id="UP001064262">
    <property type="component" value="Unassembled WGS sequence"/>
</dbReference>
<accession>A0A9J6PXA1</accession>
<name>A0A9J6PXA1_9GAMM</name>
<gene>
    <name evidence="1" type="ORF">N5923_21710</name>
</gene>
<dbReference type="Gene3D" id="3.10.450.50">
    <property type="match status" value="1"/>
</dbReference>